<organism evidence="2 3">
    <name type="scientific">Anaerotignum neopropionicum</name>
    <dbReference type="NCBI Taxonomy" id="36847"/>
    <lineage>
        <taxon>Bacteria</taxon>
        <taxon>Bacillati</taxon>
        <taxon>Bacillota</taxon>
        <taxon>Clostridia</taxon>
        <taxon>Lachnospirales</taxon>
        <taxon>Anaerotignaceae</taxon>
        <taxon>Anaerotignum</taxon>
    </lineage>
</organism>
<keyword evidence="3" id="KW-1185">Reference proteome</keyword>
<reference evidence="2 3" key="1">
    <citation type="submission" date="2016-01" db="EMBL/GenBank/DDBJ databases">
        <title>Genome sequence of Clostridium neopropionicum X4, DSM-3847.</title>
        <authorList>
            <person name="Poehlein A."/>
            <person name="Beck M.H."/>
            <person name="Bengelsdorf F.R."/>
            <person name="Daniel R."/>
            <person name="Duerre P."/>
        </authorList>
    </citation>
    <scope>NUCLEOTIDE SEQUENCE [LARGE SCALE GENOMIC DNA]</scope>
    <source>
        <strain evidence="2 3">DSM-3847</strain>
    </source>
</reference>
<sequence>MEENNNTSVETIETTETQETENKTFTQADFDREISKMYDKFEKRFSKRAEEAQKLASMNAEEKAKYEFEQRVKELEGKEKEWTLKENKYEASKILGEKGLPIAFADFIVAEDAETMMSNIKLFDDEFKKAVAKEVQARIGSNTPKASTIDLEVGMTKEKFAQLNDNEKIAFLKSNPDFLK</sequence>
<feature type="region of interest" description="Disordered" evidence="1">
    <location>
        <begin position="1"/>
        <end position="25"/>
    </location>
</feature>
<gene>
    <name evidence="2" type="ORF">CLNEO_13530</name>
</gene>
<evidence type="ECO:0000313" key="2">
    <source>
        <dbReference type="EMBL" id="KXL53382.1"/>
    </source>
</evidence>
<dbReference type="OrthoDB" id="2666821at2"/>
<dbReference type="Pfam" id="PF14265">
    <property type="entry name" value="DUF4355"/>
    <property type="match status" value="1"/>
</dbReference>
<proteinExistence type="predicted"/>
<dbReference type="EMBL" id="LRVM01000003">
    <property type="protein sequence ID" value="KXL53382.1"/>
    <property type="molecule type" value="Genomic_DNA"/>
</dbReference>
<comment type="caution">
    <text evidence="2">The sequence shown here is derived from an EMBL/GenBank/DDBJ whole genome shotgun (WGS) entry which is preliminary data.</text>
</comment>
<evidence type="ECO:0000313" key="3">
    <source>
        <dbReference type="Proteomes" id="UP000070539"/>
    </source>
</evidence>
<dbReference type="Proteomes" id="UP000070539">
    <property type="component" value="Unassembled WGS sequence"/>
</dbReference>
<dbReference type="STRING" id="36847.CLNEO_13530"/>
<evidence type="ECO:0000256" key="1">
    <source>
        <dbReference type="SAM" id="MobiDB-lite"/>
    </source>
</evidence>
<feature type="compositionally biased region" description="Low complexity" evidence="1">
    <location>
        <begin position="1"/>
        <end position="17"/>
    </location>
</feature>
<dbReference type="RefSeq" id="WP_066086377.1">
    <property type="nucleotide sequence ID" value="NZ_LRVM01000003.1"/>
</dbReference>
<dbReference type="AlphaFoldDB" id="A0A136WFP7"/>
<dbReference type="InterPro" id="IPR025580">
    <property type="entry name" value="Gp46"/>
</dbReference>
<name>A0A136WFP7_9FIRM</name>
<protein>
    <submittedName>
        <fullName evidence="2">Uncharacterized protein</fullName>
    </submittedName>
</protein>
<accession>A0A136WFP7</accession>